<keyword evidence="3" id="KW-1185">Reference proteome</keyword>
<reference evidence="2" key="1">
    <citation type="journal article" date="2023" name="Plant J.">
        <title>Genome sequences and population genomics provide insights into the demographic history, inbreeding, and mutation load of two 'living fossil' tree species of Dipteronia.</title>
        <authorList>
            <person name="Feng Y."/>
            <person name="Comes H.P."/>
            <person name="Chen J."/>
            <person name="Zhu S."/>
            <person name="Lu R."/>
            <person name="Zhang X."/>
            <person name="Li P."/>
            <person name="Qiu J."/>
            <person name="Olsen K.M."/>
            <person name="Qiu Y."/>
        </authorList>
    </citation>
    <scope>NUCLEOTIDE SEQUENCE</scope>
    <source>
        <strain evidence="2">KIB01</strain>
    </source>
</reference>
<comment type="caution">
    <text evidence="2">The sequence shown here is derived from an EMBL/GenBank/DDBJ whole genome shotgun (WGS) entry which is preliminary data.</text>
</comment>
<accession>A0AAE0CJN9</accession>
<gene>
    <name evidence="2" type="ORF">Ddye_013523</name>
</gene>
<protein>
    <submittedName>
        <fullName evidence="2">Uncharacterized protein</fullName>
    </submittedName>
</protein>
<feature type="region of interest" description="Disordered" evidence="1">
    <location>
        <begin position="63"/>
        <end position="82"/>
    </location>
</feature>
<name>A0AAE0CJN9_9ROSI</name>
<sequence length="82" mass="9155">MDEEDRAQEIIEALQRGLSLENVGSVRYASSETDEGRSNDTLTEGGEGEITGKFGKEDEILQHTRKKGQKKWFQATTSHLEG</sequence>
<dbReference type="AlphaFoldDB" id="A0AAE0CJN9"/>
<evidence type="ECO:0000313" key="2">
    <source>
        <dbReference type="EMBL" id="KAK2653667.1"/>
    </source>
</evidence>
<dbReference type="Proteomes" id="UP001280121">
    <property type="component" value="Unassembled WGS sequence"/>
</dbReference>
<evidence type="ECO:0000313" key="3">
    <source>
        <dbReference type="Proteomes" id="UP001280121"/>
    </source>
</evidence>
<organism evidence="2 3">
    <name type="scientific">Dipteronia dyeriana</name>
    <dbReference type="NCBI Taxonomy" id="168575"/>
    <lineage>
        <taxon>Eukaryota</taxon>
        <taxon>Viridiplantae</taxon>
        <taxon>Streptophyta</taxon>
        <taxon>Embryophyta</taxon>
        <taxon>Tracheophyta</taxon>
        <taxon>Spermatophyta</taxon>
        <taxon>Magnoliopsida</taxon>
        <taxon>eudicotyledons</taxon>
        <taxon>Gunneridae</taxon>
        <taxon>Pentapetalae</taxon>
        <taxon>rosids</taxon>
        <taxon>malvids</taxon>
        <taxon>Sapindales</taxon>
        <taxon>Sapindaceae</taxon>
        <taxon>Hippocastanoideae</taxon>
        <taxon>Acereae</taxon>
        <taxon>Dipteronia</taxon>
    </lineage>
</organism>
<proteinExistence type="predicted"/>
<feature type="region of interest" description="Disordered" evidence="1">
    <location>
        <begin position="27"/>
        <end position="58"/>
    </location>
</feature>
<evidence type="ECO:0000256" key="1">
    <source>
        <dbReference type="SAM" id="MobiDB-lite"/>
    </source>
</evidence>
<dbReference type="EMBL" id="JANJYI010000004">
    <property type="protein sequence ID" value="KAK2653667.1"/>
    <property type="molecule type" value="Genomic_DNA"/>
</dbReference>